<name>A0ABS7QPQ2_9ACTN</name>
<evidence type="ECO:0000313" key="2">
    <source>
        <dbReference type="EMBL" id="MBY8885159.1"/>
    </source>
</evidence>
<reference evidence="2 3" key="1">
    <citation type="submission" date="2021-08" db="EMBL/GenBank/DDBJ databases">
        <title>Streptomyces sp. PTM05 isolated from lichen.</title>
        <authorList>
            <person name="Somphong A."/>
            <person name="Phongsopitanun W."/>
            <person name="Tanasupawat S."/>
        </authorList>
    </citation>
    <scope>NUCLEOTIDE SEQUENCE [LARGE SCALE GENOMIC DNA]</scope>
    <source>
        <strain evidence="2 3">Ptm05</strain>
    </source>
</reference>
<evidence type="ECO:0000313" key="3">
    <source>
        <dbReference type="Proteomes" id="UP001198565"/>
    </source>
</evidence>
<keyword evidence="3" id="KW-1185">Reference proteome</keyword>
<feature type="region of interest" description="Disordered" evidence="1">
    <location>
        <begin position="150"/>
        <end position="220"/>
    </location>
</feature>
<feature type="region of interest" description="Disordered" evidence="1">
    <location>
        <begin position="50"/>
        <end position="89"/>
    </location>
</feature>
<sequence>MCLDNGDLDAKADKVKAKLDELDELDELDDKGATARLKLDDAEFNAKLAAARAKPDQMNAQSASPELGASGSGSGSSGEGSGGGGEHGHKGQIALELASLLPGIGGAAVGLGALCAVGAMAFGPIGKALEAAHQASLNVGLTPQELASHPVLQPGAAGTGREHGHARPRAAVPRRRDCSDRASADEPRVGAAQRRRAAGPGPGTGRAGRRRSQLRASEAQHSLMQAWEQAHEGIQQLHDELADSKLSVEQPQEGITQATYNQRLIDQNAYSTEPDRKQATLSVAQAQQQLKNAQDQEIAAAYQANLVNQHGVAGTQLVIQAKQGIVQAAYQQKVDAQQVAIAERNVTSTIEEQQLQMAVTKSTSNEAANQLLKDVSRMSPAAAGWSSRSSACAARSRRSRLPRRMRCIPGSRCSCRVCRCCCRTCRAM</sequence>
<gene>
    <name evidence="2" type="ORF">K7472_09920</name>
</gene>
<comment type="caution">
    <text evidence="2">The sequence shown here is derived from an EMBL/GenBank/DDBJ whole genome shotgun (WGS) entry which is preliminary data.</text>
</comment>
<proteinExistence type="predicted"/>
<evidence type="ECO:0000256" key="1">
    <source>
        <dbReference type="SAM" id="MobiDB-lite"/>
    </source>
</evidence>
<dbReference type="RefSeq" id="WP_222976289.1">
    <property type="nucleotide sequence ID" value="NZ_JAINVZ010000005.1"/>
</dbReference>
<dbReference type="EMBL" id="JAINVZ010000005">
    <property type="protein sequence ID" value="MBY8885159.1"/>
    <property type="molecule type" value="Genomic_DNA"/>
</dbReference>
<feature type="compositionally biased region" description="Basic and acidic residues" evidence="1">
    <location>
        <begin position="174"/>
        <end position="188"/>
    </location>
</feature>
<protein>
    <submittedName>
        <fullName evidence="2">Uncharacterized protein</fullName>
    </submittedName>
</protein>
<organism evidence="2 3">
    <name type="scientific">Streptantibioticus parmotrematis</name>
    <dbReference type="NCBI Taxonomy" id="2873249"/>
    <lineage>
        <taxon>Bacteria</taxon>
        <taxon>Bacillati</taxon>
        <taxon>Actinomycetota</taxon>
        <taxon>Actinomycetes</taxon>
        <taxon>Kitasatosporales</taxon>
        <taxon>Streptomycetaceae</taxon>
        <taxon>Streptantibioticus</taxon>
    </lineage>
</organism>
<feature type="compositionally biased region" description="Gly residues" evidence="1">
    <location>
        <begin position="70"/>
        <end position="85"/>
    </location>
</feature>
<accession>A0ABS7QPQ2</accession>
<dbReference type="Proteomes" id="UP001198565">
    <property type="component" value="Unassembled WGS sequence"/>
</dbReference>